<dbReference type="InterPro" id="IPR036802">
    <property type="entry name" value="ATP-guanido_PTrfase_N_sf"/>
</dbReference>
<dbReference type="SUPFAM" id="SSF48034">
    <property type="entry name" value="Guanido kinase N-terminal domain"/>
    <property type="match status" value="1"/>
</dbReference>
<evidence type="ECO:0000256" key="4">
    <source>
        <dbReference type="ARBA" id="ARBA00022741"/>
    </source>
</evidence>
<evidence type="ECO:0000256" key="2">
    <source>
        <dbReference type="ARBA" id="ARBA00012230"/>
    </source>
</evidence>
<comment type="caution">
    <text evidence="8">Lacks conserved residue(s) required for the propagation of feature annotation.</text>
</comment>
<sequence length="172" mass="19982">MTKIEEGYVALQSSTDCKSLLKKYLTKDVLDKLKAKKTSFGSTLWDNYKEMEQKMITLFGGIKDPDLQGTYYPLTGMTKEVQNELIKDHFLFKEGDRFLREANACRFWPTGRGIFLNQKKTFLVWVNEEDHLRIISMQPGGHVGQVLQRLIKVTNEDFFNRDPNSAIVKFFT</sequence>
<feature type="binding site" evidence="8">
    <location>
        <position position="133"/>
    </location>
    <ligand>
        <name>ATP</name>
        <dbReference type="ChEBI" id="CHEBI:30616"/>
    </ligand>
</feature>
<keyword evidence="3 8" id="KW-0808">Transferase</keyword>
<keyword evidence="5 8" id="KW-0418">Kinase</keyword>
<protein>
    <recommendedName>
        <fullName evidence="2">arginine kinase</fullName>
        <ecNumber evidence="2">2.7.3.3</ecNumber>
    </recommendedName>
</protein>
<evidence type="ECO:0000256" key="3">
    <source>
        <dbReference type="ARBA" id="ARBA00022679"/>
    </source>
</evidence>
<dbReference type="InterPro" id="IPR014746">
    <property type="entry name" value="Gln_synth/guanido_kin_cat_dom"/>
</dbReference>
<reference evidence="12" key="1">
    <citation type="submission" date="2022-11" db="UniProtKB">
        <authorList>
            <consortium name="WormBaseParasite"/>
        </authorList>
    </citation>
    <scope>IDENTIFICATION</scope>
</reference>
<evidence type="ECO:0000256" key="5">
    <source>
        <dbReference type="ARBA" id="ARBA00022777"/>
    </source>
</evidence>
<dbReference type="PROSITE" id="PS51510">
    <property type="entry name" value="PHOSPHAGEN_KINASE_C"/>
    <property type="match status" value="1"/>
</dbReference>
<proteinExistence type="inferred from homology"/>
<feature type="domain" description="Phosphagen kinase N-terminal" evidence="9">
    <location>
        <begin position="3"/>
        <end position="84"/>
    </location>
</feature>
<dbReference type="PANTHER" id="PTHR11547">
    <property type="entry name" value="ARGININE OR CREATINE KINASE"/>
    <property type="match status" value="1"/>
</dbReference>
<dbReference type="SUPFAM" id="SSF55931">
    <property type="entry name" value="Glutamine synthetase/guanido kinase"/>
    <property type="match status" value="1"/>
</dbReference>
<dbReference type="GO" id="GO:0004054">
    <property type="term" value="F:arginine kinase activity"/>
    <property type="evidence" value="ECO:0007669"/>
    <property type="project" value="UniProtKB-EC"/>
</dbReference>
<evidence type="ECO:0000259" key="9">
    <source>
        <dbReference type="PROSITE" id="PS51509"/>
    </source>
</evidence>
<dbReference type="GO" id="GO:0004111">
    <property type="term" value="F:creatine kinase activity"/>
    <property type="evidence" value="ECO:0007669"/>
    <property type="project" value="InterPro"/>
</dbReference>
<keyword evidence="4 8" id="KW-0547">Nucleotide-binding</keyword>
<evidence type="ECO:0000256" key="6">
    <source>
        <dbReference type="ARBA" id="ARBA00022840"/>
    </source>
</evidence>
<organism evidence="11 12">
    <name type="scientific">Romanomermis culicivorax</name>
    <name type="common">Nematode worm</name>
    <dbReference type="NCBI Taxonomy" id="13658"/>
    <lineage>
        <taxon>Eukaryota</taxon>
        <taxon>Metazoa</taxon>
        <taxon>Ecdysozoa</taxon>
        <taxon>Nematoda</taxon>
        <taxon>Enoplea</taxon>
        <taxon>Dorylaimia</taxon>
        <taxon>Mermithida</taxon>
        <taxon>Mermithoidea</taxon>
        <taxon>Mermithidae</taxon>
        <taxon>Romanomermis</taxon>
    </lineage>
</organism>
<dbReference type="InterPro" id="IPR022414">
    <property type="entry name" value="ATP-guanido_PTrfase_cat"/>
</dbReference>
<evidence type="ECO:0000313" key="12">
    <source>
        <dbReference type="WBParaSite" id="nRc.2.0.1.t14275-RA"/>
    </source>
</evidence>
<evidence type="ECO:0000256" key="1">
    <source>
        <dbReference type="ARBA" id="ARBA00006798"/>
    </source>
</evidence>
<feature type="domain" description="Phosphagen kinase C-terminal" evidence="10">
    <location>
        <begin position="46"/>
        <end position="172"/>
    </location>
</feature>
<dbReference type="OMA" id="MEQKMIT"/>
<dbReference type="InterPro" id="IPR022413">
    <property type="entry name" value="ATP-guanido_PTrfase_N"/>
</dbReference>
<dbReference type="PANTHER" id="PTHR11547:SF61">
    <property type="entry name" value="ARGININE KINASE ZC434.8-RELATED"/>
    <property type="match status" value="1"/>
</dbReference>
<keyword evidence="6 8" id="KW-0067">ATP-binding</keyword>
<dbReference type="AlphaFoldDB" id="A0A915IKC7"/>
<dbReference type="InterPro" id="IPR000749">
    <property type="entry name" value="ATP-guanido_PTrfase"/>
</dbReference>
<evidence type="ECO:0000256" key="8">
    <source>
        <dbReference type="PROSITE-ProRule" id="PRU00843"/>
    </source>
</evidence>
<dbReference type="WBParaSite" id="nRc.2.0.1.t14275-RA">
    <property type="protein sequence ID" value="nRc.2.0.1.t14275-RA"/>
    <property type="gene ID" value="nRc.2.0.1.g14275"/>
</dbReference>
<dbReference type="GO" id="GO:0005524">
    <property type="term" value="F:ATP binding"/>
    <property type="evidence" value="ECO:0007669"/>
    <property type="project" value="UniProtKB-UniRule"/>
</dbReference>
<dbReference type="GO" id="GO:0005615">
    <property type="term" value="C:extracellular space"/>
    <property type="evidence" value="ECO:0007669"/>
    <property type="project" value="TreeGrafter"/>
</dbReference>
<comment type="similarity">
    <text evidence="1 7">Belongs to the ATP:guanido phosphotransferase family.</text>
</comment>
<evidence type="ECO:0000259" key="10">
    <source>
        <dbReference type="PROSITE" id="PS51510"/>
    </source>
</evidence>
<dbReference type="EC" id="2.7.3.3" evidence="2"/>
<dbReference type="GO" id="GO:0046314">
    <property type="term" value="P:phosphocreatine biosynthetic process"/>
    <property type="evidence" value="ECO:0007669"/>
    <property type="project" value="InterPro"/>
</dbReference>
<evidence type="ECO:0000256" key="7">
    <source>
        <dbReference type="PROSITE-ProRule" id="PRU00842"/>
    </source>
</evidence>
<feature type="binding site" evidence="8">
    <location>
        <position position="89"/>
    </location>
    <ligand>
        <name>ATP</name>
        <dbReference type="ChEBI" id="CHEBI:30616"/>
    </ligand>
</feature>
<dbReference type="Proteomes" id="UP000887565">
    <property type="component" value="Unplaced"/>
</dbReference>
<dbReference type="Pfam" id="PF00217">
    <property type="entry name" value="ATP-gua_Ptrans"/>
    <property type="match status" value="1"/>
</dbReference>
<dbReference type="Pfam" id="PF02807">
    <property type="entry name" value="ATP-gua_PtransN"/>
    <property type="match status" value="1"/>
</dbReference>
<name>A0A915IKC7_ROMCU</name>
<dbReference type="PROSITE" id="PS51509">
    <property type="entry name" value="PHOSPHAGEN_KINASE_N"/>
    <property type="match status" value="1"/>
</dbReference>
<accession>A0A915IKC7</accession>
<keyword evidence="11" id="KW-1185">Reference proteome</keyword>
<evidence type="ECO:0000313" key="11">
    <source>
        <dbReference type="Proteomes" id="UP000887565"/>
    </source>
</evidence>
<dbReference type="Gene3D" id="3.30.590.10">
    <property type="entry name" value="Glutamine synthetase/guanido kinase, catalytic domain"/>
    <property type="match status" value="1"/>
</dbReference>